<dbReference type="InterPro" id="IPR036393">
    <property type="entry name" value="AceGlu_kinase-like_sf"/>
</dbReference>
<reference evidence="10 11" key="1">
    <citation type="submission" date="2018-10" db="EMBL/GenBank/DDBJ databases">
        <title>Bradyrhizobium sp. nov., isolated from effective nodules of peanut in China.</title>
        <authorList>
            <person name="Li Y."/>
        </authorList>
    </citation>
    <scope>NUCLEOTIDE SEQUENCE [LARGE SCALE GENOMIC DNA]</scope>
    <source>
        <strain evidence="10 11">CCBAU 51781</strain>
    </source>
</reference>
<dbReference type="SUPFAM" id="SSF53633">
    <property type="entry name" value="Carbamate kinase-like"/>
    <property type="match status" value="1"/>
</dbReference>
<evidence type="ECO:0000313" key="11">
    <source>
        <dbReference type="Proteomes" id="UP000289946"/>
    </source>
</evidence>
<evidence type="ECO:0000256" key="1">
    <source>
        <dbReference type="ARBA" id="ARBA00022490"/>
    </source>
</evidence>
<comment type="caution">
    <text evidence="10">The sequence shown here is derived from an EMBL/GenBank/DDBJ whole genome shotgun (WGS) entry which is preliminary data.</text>
</comment>
<dbReference type="GO" id="GO:0004349">
    <property type="term" value="F:glutamate 5-kinase activity"/>
    <property type="evidence" value="ECO:0007669"/>
    <property type="project" value="UniProtKB-EC"/>
</dbReference>
<dbReference type="InterPro" id="IPR005715">
    <property type="entry name" value="Glu_5kinase/COase_Synthase"/>
</dbReference>
<sequence>MGREELRRGTPVKEFEAPIRTYRSDAYALLPTPRRLASARRITVKIGSALILDQAGGAIREEWLDSLADDIARLRGRGQDVAVVSSGAVAIGRHALDLHQNTLSKTDRQAAAAVGQVQLARAYTETFARHRLTVAQILLTPDDTTERHRLANVSATLINLLNFQTIPVVNENDAITSCGASFGDNDRLAARTAQLIGSDILVLLSNVAGLYSADPYESSSTVLIREVHNVTPEIEQMAGGARPGYSAGGMISKLVAARMALASGCTMIIADGRDTHPLSAIDAGKPCTWFHPSPAAPIARKT</sequence>
<dbReference type="PRINTS" id="PR00474">
    <property type="entry name" value="GLU5KINASE"/>
</dbReference>
<comment type="pathway">
    <text evidence="8">Amino-acid biosynthesis; L-proline biosynthesis; L-glutamate 5-semialdehyde from L-glutamate: step 1/2.</text>
</comment>
<gene>
    <name evidence="8 10" type="primary">proB</name>
    <name evidence="10" type="ORF">EAS62_39960</name>
</gene>
<accession>A0ABY0D890</accession>
<protein>
    <recommendedName>
        <fullName evidence="8">Glutamate 5-kinase</fullName>
        <ecNumber evidence="8">2.7.2.11</ecNumber>
    </recommendedName>
    <alternativeName>
        <fullName evidence="8">Gamma-glutamyl kinase</fullName>
        <shortName evidence="8">GK</shortName>
    </alternativeName>
</protein>
<feature type="binding site" evidence="8">
    <location>
        <position position="45"/>
    </location>
    <ligand>
        <name>ATP</name>
        <dbReference type="ChEBI" id="CHEBI:30616"/>
    </ligand>
</feature>
<comment type="subcellular location">
    <subcellularLocation>
        <location evidence="8">Cytoplasm</location>
    </subcellularLocation>
</comment>
<organism evidence="10 11">
    <name type="scientific">Bradyrhizobium zhanjiangense</name>
    <dbReference type="NCBI Taxonomy" id="1325107"/>
    <lineage>
        <taxon>Bacteria</taxon>
        <taxon>Pseudomonadati</taxon>
        <taxon>Pseudomonadota</taxon>
        <taxon>Alphaproteobacteria</taxon>
        <taxon>Hyphomicrobiales</taxon>
        <taxon>Nitrobacteraceae</taxon>
        <taxon>Bradyrhizobium</taxon>
    </lineage>
</organism>
<dbReference type="HAMAP" id="MF_00456">
    <property type="entry name" value="ProB"/>
    <property type="match status" value="1"/>
</dbReference>
<dbReference type="NCBIfam" id="TIGR01027">
    <property type="entry name" value="proB"/>
    <property type="match status" value="1"/>
</dbReference>
<keyword evidence="6 8" id="KW-0418">Kinase</keyword>
<dbReference type="Proteomes" id="UP000289946">
    <property type="component" value="Unassembled WGS sequence"/>
</dbReference>
<evidence type="ECO:0000256" key="4">
    <source>
        <dbReference type="ARBA" id="ARBA00022679"/>
    </source>
</evidence>
<comment type="function">
    <text evidence="8">Catalyzes the transfer of a phosphate group to glutamate to form L-glutamate 5-phosphate.</text>
</comment>
<evidence type="ECO:0000256" key="3">
    <source>
        <dbReference type="ARBA" id="ARBA00022650"/>
    </source>
</evidence>
<keyword evidence="2 8" id="KW-0028">Amino-acid biosynthesis</keyword>
<dbReference type="Gene3D" id="3.40.1160.10">
    <property type="entry name" value="Acetylglutamate kinase-like"/>
    <property type="match status" value="1"/>
</dbReference>
<dbReference type="InterPro" id="IPR001048">
    <property type="entry name" value="Asp/Glu/Uridylate_kinase"/>
</dbReference>
<evidence type="ECO:0000256" key="8">
    <source>
        <dbReference type="HAMAP-Rule" id="MF_00456"/>
    </source>
</evidence>
<comment type="catalytic activity">
    <reaction evidence="8">
        <text>L-glutamate + ATP = L-glutamyl 5-phosphate + ADP</text>
        <dbReference type="Rhea" id="RHEA:14877"/>
        <dbReference type="ChEBI" id="CHEBI:29985"/>
        <dbReference type="ChEBI" id="CHEBI:30616"/>
        <dbReference type="ChEBI" id="CHEBI:58274"/>
        <dbReference type="ChEBI" id="CHEBI:456216"/>
        <dbReference type="EC" id="2.7.2.11"/>
    </reaction>
</comment>
<evidence type="ECO:0000256" key="7">
    <source>
        <dbReference type="ARBA" id="ARBA00022840"/>
    </source>
</evidence>
<dbReference type="InterPro" id="IPR041739">
    <property type="entry name" value="G5K_ProB"/>
</dbReference>
<comment type="similarity">
    <text evidence="8">Belongs to the glutamate 5-kinase family.</text>
</comment>
<keyword evidence="4 8" id="KW-0808">Transferase</keyword>
<keyword evidence="3 8" id="KW-0641">Proline biosynthesis</keyword>
<feature type="binding site" evidence="8">
    <location>
        <position position="86"/>
    </location>
    <ligand>
        <name>substrate</name>
    </ligand>
</feature>
<proteinExistence type="inferred from homology"/>
<dbReference type="InterPro" id="IPR011529">
    <property type="entry name" value="Glu_5kinase"/>
</dbReference>
<name>A0ABY0D890_9BRAD</name>
<keyword evidence="1 8" id="KW-0963">Cytoplasm</keyword>
<dbReference type="Pfam" id="PF00696">
    <property type="entry name" value="AA_kinase"/>
    <property type="match status" value="1"/>
</dbReference>
<dbReference type="PANTHER" id="PTHR43654">
    <property type="entry name" value="GLUTAMATE 5-KINASE"/>
    <property type="match status" value="1"/>
</dbReference>
<comment type="caution">
    <text evidence="8">Lacks conserved residue(s) required for the propagation of feature annotation.</text>
</comment>
<feature type="binding site" evidence="8">
    <location>
        <position position="185"/>
    </location>
    <ligand>
        <name>substrate</name>
    </ligand>
</feature>
<keyword evidence="11" id="KW-1185">Reference proteome</keyword>
<feature type="binding site" evidence="8">
    <location>
        <position position="173"/>
    </location>
    <ligand>
        <name>substrate</name>
    </ligand>
</feature>
<evidence type="ECO:0000259" key="9">
    <source>
        <dbReference type="Pfam" id="PF00696"/>
    </source>
</evidence>
<evidence type="ECO:0000256" key="5">
    <source>
        <dbReference type="ARBA" id="ARBA00022741"/>
    </source>
</evidence>
<keyword evidence="5 8" id="KW-0547">Nucleotide-binding</keyword>
<dbReference type="InterPro" id="IPR001057">
    <property type="entry name" value="Glu/AcGlu_kinase"/>
</dbReference>
<evidence type="ECO:0000256" key="6">
    <source>
        <dbReference type="ARBA" id="ARBA00022777"/>
    </source>
</evidence>
<dbReference type="PIRSF" id="PIRSF000729">
    <property type="entry name" value="GK"/>
    <property type="match status" value="1"/>
</dbReference>
<dbReference type="PANTHER" id="PTHR43654:SF1">
    <property type="entry name" value="ISOPENTENYL PHOSPHATE KINASE"/>
    <property type="match status" value="1"/>
</dbReference>
<evidence type="ECO:0000313" key="10">
    <source>
        <dbReference type="EMBL" id="RXG84077.1"/>
    </source>
</evidence>
<dbReference type="EC" id="2.7.2.11" evidence="8"/>
<keyword evidence="7 8" id="KW-0067">ATP-binding</keyword>
<feature type="domain" description="Aspartate/glutamate/uridylate kinase" evidence="9">
    <location>
        <begin position="41"/>
        <end position="271"/>
    </location>
</feature>
<dbReference type="CDD" id="cd04242">
    <property type="entry name" value="AAK_G5K_ProB"/>
    <property type="match status" value="1"/>
</dbReference>
<evidence type="ECO:0000256" key="2">
    <source>
        <dbReference type="ARBA" id="ARBA00022605"/>
    </source>
</evidence>
<dbReference type="EMBL" id="RDRA01000074">
    <property type="protein sequence ID" value="RXG84077.1"/>
    <property type="molecule type" value="Genomic_DNA"/>
</dbReference>